<dbReference type="Proteomes" id="UP000249056">
    <property type="component" value="Unassembled WGS sequence"/>
</dbReference>
<dbReference type="EMBL" id="QKRW01000015">
    <property type="protein sequence ID" value="RAL64181.1"/>
    <property type="molecule type" value="Genomic_DNA"/>
</dbReference>
<dbReference type="AlphaFoldDB" id="A0A395IVK4"/>
<feature type="region of interest" description="Disordered" evidence="1">
    <location>
        <begin position="46"/>
        <end position="82"/>
    </location>
</feature>
<dbReference type="OrthoDB" id="10571114at2759"/>
<accession>A0A395IVK4</accession>
<name>A0A395IVK4_9HELO</name>
<evidence type="ECO:0000313" key="2">
    <source>
        <dbReference type="EMBL" id="RAL64181.1"/>
    </source>
</evidence>
<protein>
    <submittedName>
        <fullName evidence="2">Uncharacterized protein</fullName>
    </submittedName>
</protein>
<evidence type="ECO:0000313" key="3">
    <source>
        <dbReference type="Proteomes" id="UP000249056"/>
    </source>
</evidence>
<feature type="compositionally biased region" description="Polar residues" evidence="1">
    <location>
        <begin position="13"/>
        <end position="29"/>
    </location>
</feature>
<evidence type="ECO:0000256" key="1">
    <source>
        <dbReference type="SAM" id="MobiDB-lite"/>
    </source>
</evidence>
<gene>
    <name evidence="2" type="ORF">DID88_002074</name>
</gene>
<proteinExistence type="predicted"/>
<organism evidence="2 3">
    <name type="scientific">Monilinia fructigena</name>
    <dbReference type="NCBI Taxonomy" id="38457"/>
    <lineage>
        <taxon>Eukaryota</taxon>
        <taxon>Fungi</taxon>
        <taxon>Dikarya</taxon>
        <taxon>Ascomycota</taxon>
        <taxon>Pezizomycotina</taxon>
        <taxon>Leotiomycetes</taxon>
        <taxon>Helotiales</taxon>
        <taxon>Sclerotiniaceae</taxon>
        <taxon>Monilinia</taxon>
    </lineage>
</organism>
<sequence>MKYETDFPPLSAPQASNNILQQVPRQNIPSPEPSRWMLNKLLRDIQLPPPGTQIPDSELSDGDDTQLTPPDTQSPDSESCNGDHVHFSSYHRTLQYPKILAFKHQGLH</sequence>
<keyword evidence="3" id="KW-1185">Reference proteome</keyword>
<comment type="caution">
    <text evidence="2">The sequence shown here is derived from an EMBL/GenBank/DDBJ whole genome shotgun (WGS) entry which is preliminary data.</text>
</comment>
<reference evidence="2 3" key="1">
    <citation type="submission" date="2018-06" db="EMBL/GenBank/DDBJ databases">
        <title>Genome Sequence of the Brown Rot Fungal Pathogen Monilinia fructigena.</title>
        <authorList>
            <person name="Landi L."/>
            <person name="De Miccolis Angelini R.M."/>
            <person name="Pollastro S."/>
            <person name="Abate D."/>
            <person name="Faretra F."/>
            <person name="Romanazzi G."/>
        </authorList>
    </citation>
    <scope>NUCLEOTIDE SEQUENCE [LARGE SCALE GENOMIC DNA]</scope>
    <source>
        <strain evidence="2 3">Mfrg269</strain>
    </source>
</reference>
<feature type="compositionally biased region" description="Polar residues" evidence="1">
    <location>
        <begin position="65"/>
        <end position="80"/>
    </location>
</feature>
<feature type="region of interest" description="Disordered" evidence="1">
    <location>
        <begin position="1"/>
        <end position="32"/>
    </location>
</feature>